<reference evidence="1 2" key="1">
    <citation type="submission" date="2014-03" db="EMBL/GenBank/DDBJ databases">
        <title>Bradyrhizobium valentinum sp. nov., isolated from effective nodules of Lupinus mariae-josephae, a lupine endemic of basic-lime soils in Eastern Spain.</title>
        <authorList>
            <person name="Duran D."/>
            <person name="Rey L."/>
            <person name="Navarro A."/>
            <person name="Busquets A."/>
            <person name="Imperial J."/>
            <person name="Ruiz-Argueso T."/>
        </authorList>
    </citation>
    <scope>NUCLEOTIDE SEQUENCE [LARGE SCALE GENOMIC DNA]</scope>
    <source>
        <strain evidence="1 2">PAC68</strain>
    </source>
</reference>
<dbReference type="RefSeq" id="WP_057836866.1">
    <property type="nucleotide sequence ID" value="NZ_LLXZ01000118.1"/>
</dbReference>
<keyword evidence="2" id="KW-1185">Reference proteome</keyword>
<accession>A0A0R3LEB4</accession>
<proteinExistence type="predicted"/>
<dbReference type="OrthoDB" id="8882910at2"/>
<dbReference type="Proteomes" id="UP000050863">
    <property type="component" value="Unassembled WGS sequence"/>
</dbReference>
<dbReference type="Gene3D" id="2.60.120.10">
    <property type="entry name" value="Jelly Rolls"/>
    <property type="match status" value="1"/>
</dbReference>
<sequence length="310" mass="33497">MYHSSDPRAALAAAPAGTKPAATHFAGAEYAKFYETPPAENQNGARTWYARGQNFIIAYSDADEGAVLSRTNQPDEYVVLLPDPGAGAEIAWGNERKVVTGHSISFVPAGASSVTLKGAAKVVRMVTTRSEDLAKRCSNAASYATPHPNLPPFEPWPEAAGGAKIRTYSLDVAATPGRFGRIFRCSTFMVNFLEPKNGPRDPSKMSPHHHDDFEQCSLALAGTFIHHLRWPWTTDMAQWRADDHESCGSPSIAVIPPPSIHTSQAVDPKLNVLVDIFCPPRLDFSAKPGWVLNEDDYPMPTQAAAGKSAA</sequence>
<dbReference type="EMBL" id="LLXZ01000118">
    <property type="protein sequence ID" value="KRR06233.1"/>
    <property type="molecule type" value="Genomic_DNA"/>
</dbReference>
<comment type="caution">
    <text evidence="1">The sequence shown here is derived from an EMBL/GenBank/DDBJ whole genome shotgun (WGS) entry which is preliminary data.</text>
</comment>
<gene>
    <name evidence="1" type="ORF">CQ12_11660</name>
</gene>
<dbReference type="AlphaFoldDB" id="A0A0R3LEB4"/>
<name>A0A0R3LEB4_9BRAD</name>
<dbReference type="InterPro" id="IPR014710">
    <property type="entry name" value="RmlC-like_jellyroll"/>
</dbReference>
<evidence type="ECO:0000313" key="2">
    <source>
        <dbReference type="Proteomes" id="UP000050863"/>
    </source>
</evidence>
<organism evidence="1 2">
    <name type="scientific">Bradyrhizobium jicamae</name>
    <dbReference type="NCBI Taxonomy" id="280332"/>
    <lineage>
        <taxon>Bacteria</taxon>
        <taxon>Pseudomonadati</taxon>
        <taxon>Pseudomonadota</taxon>
        <taxon>Alphaproteobacteria</taxon>
        <taxon>Hyphomicrobiales</taxon>
        <taxon>Nitrobacteraceae</taxon>
        <taxon>Bradyrhizobium</taxon>
    </lineage>
</organism>
<evidence type="ECO:0000313" key="1">
    <source>
        <dbReference type="EMBL" id="KRR06233.1"/>
    </source>
</evidence>
<dbReference type="STRING" id="280332.CQ12_11660"/>
<protein>
    <submittedName>
        <fullName evidence="1">Uncharacterized protein</fullName>
    </submittedName>
</protein>